<dbReference type="InterPro" id="IPR000408">
    <property type="entry name" value="Reg_chr_condens"/>
</dbReference>
<dbReference type="AlphaFoldDB" id="A0A7S2WCV8"/>
<evidence type="ECO:0000256" key="2">
    <source>
        <dbReference type="PROSITE-ProRule" id="PRU00235"/>
    </source>
</evidence>
<dbReference type="SUPFAM" id="SSF50985">
    <property type="entry name" value="RCC1/BLIP-II"/>
    <property type="match status" value="1"/>
</dbReference>
<keyword evidence="1" id="KW-0677">Repeat</keyword>
<organism evidence="4">
    <name type="scientific">Mucochytrium quahogii</name>
    <dbReference type="NCBI Taxonomy" id="96639"/>
    <lineage>
        <taxon>Eukaryota</taxon>
        <taxon>Sar</taxon>
        <taxon>Stramenopiles</taxon>
        <taxon>Bigyra</taxon>
        <taxon>Labyrinthulomycetes</taxon>
        <taxon>Thraustochytrida</taxon>
        <taxon>Thraustochytriidae</taxon>
        <taxon>Mucochytrium</taxon>
    </lineage>
</organism>
<gene>
    <name evidence="4" type="ORF">QSP1433_LOCUS7311</name>
</gene>
<feature type="compositionally biased region" description="Basic and acidic residues" evidence="3">
    <location>
        <begin position="767"/>
        <end position="779"/>
    </location>
</feature>
<dbReference type="InterPro" id="IPR051210">
    <property type="entry name" value="Ub_ligase/GEF_domain"/>
</dbReference>
<name>A0A7S2WCV8_9STRA</name>
<evidence type="ECO:0000256" key="3">
    <source>
        <dbReference type="SAM" id="MobiDB-lite"/>
    </source>
</evidence>
<dbReference type="Gene3D" id="2.130.10.30">
    <property type="entry name" value="Regulator of chromosome condensation 1/beta-lactamase-inhibitor protein II"/>
    <property type="match status" value="1"/>
</dbReference>
<evidence type="ECO:0000256" key="1">
    <source>
        <dbReference type="ARBA" id="ARBA00022737"/>
    </source>
</evidence>
<feature type="repeat" description="RCC1" evidence="2">
    <location>
        <begin position="458"/>
        <end position="519"/>
    </location>
</feature>
<protein>
    <submittedName>
        <fullName evidence="4">Uncharacterized protein</fullName>
    </submittedName>
</protein>
<proteinExistence type="predicted"/>
<feature type="compositionally biased region" description="Low complexity" evidence="3">
    <location>
        <begin position="793"/>
        <end position="803"/>
    </location>
</feature>
<dbReference type="Pfam" id="PF00415">
    <property type="entry name" value="RCC1"/>
    <property type="match status" value="1"/>
</dbReference>
<accession>A0A7S2WCV8</accession>
<feature type="region of interest" description="Disordered" evidence="3">
    <location>
        <begin position="735"/>
        <end position="823"/>
    </location>
</feature>
<dbReference type="EMBL" id="HBHK01011634">
    <property type="protein sequence ID" value="CAD9681485.1"/>
    <property type="molecule type" value="Transcribed_RNA"/>
</dbReference>
<dbReference type="PANTHER" id="PTHR22870:SF408">
    <property type="entry name" value="OS09G0560450 PROTEIN"/>
    <property type="match status" value="1"/>
</dbReference>
<sequence>MMSSKRDHLPFVPDPRGICVVTGLTKDTKDIFRIRHGDASFEDSLNDTRLGGLNEWDVFSLSRSIGSRKGFEEIVINGIFPRNIDPSLVYVSFGEKLQHPIQWNAREMLVSTAPVDDSVRDVLVSVSFDGGKSFTSEPLVFHYSRSVDNVGMNMTGSTVFSWGTCKSDRSCLLDSTKKLKNMPPLFCQKIYPTVEDGNRMLLQDFVRRVLGVVDTLAVKYALLEAENDGEKALDIILKAYDELVLERGHVERDHDVCTHQQALNDHAISLKYKLENMKKHGMQVREIACGNDYNLVLLDNGALVWYYEPCEPGRRDHWMSLDNESEFNMPSDRLPAIRIAETRQETANSFGSTTSNPWRKLSAARLELKRRLSGADALESLNSTIVMLPPEHESMDNWSTEGPEEDTPPWFFGVKTKSFGVHGQPQPRVHVFPRWQQVSTVAAGKKHFCAVTDRMNGYQLYTWGNNSFGQLGIGTSLSDTFITYPSKVEAFEAILLDDKPPKVTNIACGSYTTMCTVLDSRGKTQVYSWGEGGQPGKLDLQRKMLSSGGNAWAGTFAHDNSCAGLPVFCLEFSPENTKPKQFWSDPLTNWLVGAQQSWSRGGHSRRYHKHENKSKEEADYLNKLSDVLSLHFRMKQAYIDDLEHALNPGDDPENNLNNERDGTDCTQKELETLLEALKVGIEFIKETLEIINPKCEMLATELRATRIGIKVCEDLARKDHGKRLKAHTDTVITETLNSDTGEPSSKQLDKRSSRGSVLGFLRRKPSTFKEKEEPSQGEKKGRKRSVMRFGNLSRSGFFSASSSQTMQDHARGEESTPQEEEVVLLQSAESENIKDDDADVDNIEGDPQDHIHVLRQHANLLEAELQQTEAFGDDIVYQLEQMKFQEKIFSALITDWQLGSHSLPLEQDISGPLGDDDFEIVLDLLEDAQSLNLAKMAEKAQFSDQVGAEPGGSYLYLFSGPGALVRESVPQEYVAPNLLQSKGLIELAKEAQSYIGSISEAINRFELESSEEDVAGMMLEMADDICSLKQVYLHGVTDLCGGAERVLNLPLAKAFAGESFEHVPSMRRDIMNVNSPFS</sequence>
<evidence type="ECO:0000313" key="4">
    <source>
        <dbReference type="EMBL" id="CAD9681485.1"/>
    </source>
</evidence>
<dbReference type="PANTHER" id="PTHR22870">
    <property type="entry name" value="REGULATOR OF CHROMOSOME CONDENSATION"/>
    <property type="match status" value="1"/>
</dbReference>
<dbReference type="InterPro" id="IPR009091">
    <property type="entry name" value="RCC1/BLIP-II"/>
</dbReference>
<feature type="compositionally biased region" description="Polar residues" evidence="3">
    <location>
        <begin position="735"/>
        <end position="746"/>
    </location>
</feature>
<dbReference type="PROSITE" id="PS50012">
    <property type="entry name" value="RCC1_3"/>
    <property type="match status" value="1"/>
</dbReference>
<reference evidence="4" key="1">
    <citation type="submission" date="2021-01" db="EMBL/GenBank/DDBJ databases">
        <authorList>
            <person name="Corre E."/>
            <person name="Pelletier E."/>
            <person name="Niang G."/>
            <person name="Scheremetjew M."/>
            <person name="Finn R."/>
            <person name="Kale V."/>
            <person name="Holt S."/>
            <person name="Cochrane G."/>
            <person name="Meng A."/>
            <person name="Brown T."/>
            <person name="Cohen L."/>
        </authorList>
    </citation>
    <scope>NUCLEOTIDE SEQUENCE</scope>
    <source>
        <strain evidence="4">NY070348D</strain>
    </source>
</reference>